<protein>
    <submittedName>
        <fullName evidence="7">Lysophospholipid acyltransferase family protein</fullName>
    </submittedName>
</protein>
<keyword evidence="8" id="KW-1185">Reference proteome</keyword>
<dbReference type="InterPro" id="IPR002123">
    <property type="entry name" value="Plipid/glycerol_acylTrfase"/>
</dbReference>
<keyword evidence="4" id="KW-0443">Lipid metabolism</keyword>
<dbReference type="EMBL" id="BAAAZU010000001">
    <property type="protein sequence ID" value="GAA3912159.1"/>
    <property type="molecule type" value="Genomic_DNA"/>
</dbReference>
<accession>A0ABP7M465</accession>
<feature type="domain" description="Phospholipid/glycerol acyltransferase" evidence="6">
    <location>
        <begin position="92"/>
        <end position="204"/>
    </location>
</feature>
<dbReference type="PANTHER" id="PTHR10434:SF64">
    <property type="entry name" value="1-ACYL-SN-GLYCEROL-3-PHOSPHATE ACYLTRANSFERASE-RELATED"/>
    <property type="match status" value="1"/>
</dbReference>
<evidence type="ECO:0000313" key="8">
    <source>
        <dbReference type="Proteomes" id="UP001501727"/>
    </source>
</evidence>
<sequence>MTSQPSPVPPETPASGDGLVRAWRYLYRVPFLLWHLAVDLPVTLLLMMRPWGAMRIGDSRLDHRMVRAWSSGLLRVFGMRVARIGEPVPEATLFVANHVSWVDIVTLHSQRMMGFVAKREIAGWPLVGWLATRGETIFHQRGSTESLGGVLQVMLARLRSGHSVGVFPEGRTRDGREVGPFHARIFLAAVEAGAPVQPVALRYGSEGSAQTVVAFQPKENFLANFIRLIGEPARPVEVVFLPPIVPGDAEGRRRIAELARARIVAALGGEPAPAARA</sequence>
<dbReference type="SMART" id="SM00563">
    <property type="entry name" value="PlsC"/>
    <property type="match status" value="1"/>
</dbReference>
<dbReference type="Pfam" id="PF01553">
    <property type="entry name" value="Acyltransferase"/>
    <property type="match status" value="1"/>
</dbReference>
<keyword evidence="2" id="KW-0444">Lipid biosynthesis</keyword>
<reference evidence="8" key="1">
    <citation type="journal article" date="2019" name="Int. J. Syst. Evol. Microbiol.">
        <title>The Global Catalogue of Microorganisms (GCM) 10K type strain sequencing project: providing services to taxonomists for standard genome sequencing and annotation.</title>
        <authorList>
            <consortium name="The Broad Institute Genomics Platform"/>
            <consortium name="The Broad Institute Genome Sequencing Center for Infectious Disease"/>
            <person name="Wu L."/>
            <person name="Ma J."/>
        </authorList>
    </citation>
    <scope>NUCLEOTIDE SEQUENCE [LARGE SCALE GENOMIC DNA]</scope>
    <source>
        <strain evidence="8">JCM 16916</strain>
    </source>
</reference>
<evidence type="ECO:0000313" key="7">
    <source>
        <dbReference type="EMBL" id="GAA3912159.1"/>
    </source>
</evidence>
<evidence type="ECO:0000256" key="1">
    <source>
        <dbReference type="ARBA" id="ARBA00005189"/>
    </source>
</evidence>
<evidence type="ECO:0000256" key="4">
    <source>
        <dbReference type="ARBA" id="ARBA00023098"/>
    </source>
</evidence>
<dbReference type="Proteomes" id="UP001501727">
    <property type="component" value="Unassembled WGS sequence"/>
</dbReference>
<keyword evidence="3" id="KW-0808">Transferase</keyword>
<keyword evidence="5 7" id="KW-0012">Acyltransferase</keyword>
<evidence type="ECO:0000256" key="5">
    <source>
        <dbReference type="ARBA" id="ARBA00023315"/>
    </source>
</evidence>
<dbReference type="SUPFAM" id="SSF69593">
    <property type="entry name" value="Glycerol-3-phosphate (1)-acyltransferase"/>
    <property type="match status" value="1"/>
</dbReference>
<comment type="pathway">
    <text evidence="1">Lipid metabolism.</text>
</comment>
<dbReference type="CDD" id="cd07989">
    <property type="entry name" value="LPLAT_AGPAT-like"/>
    <property type="match status" value="1"/>
</dbReference>
<evidence type="ECO:0000256" key="3">
    <source>
        <dbReference type="ARBA" id="ARBA00022679"/>
    </source>
</evidence>
<dbReference type="GO" id="GO:0016746">
    <property type="term" value="F:acyltransferase activity"/>
    <property type="evidence" value="ECO:0007669"/>
    <property type="project" value="UniProtKB-KW"/>
</dbReference>
<dbReference type="PANTHER" id="PTHR10434">
    <property type="entry name" value="1-ACYL-SN-GLYCEROL-3-PHOSPHATE ACYLTRANSFERASE"/>
    <property type="match status" value="1"/>
</dbReference>
<name>A0ABP7M465_9GAMM</name>
<dbReference type="RefSeq" id="WP_344758224.1">
    <property type="nucleotide sequence ID" value="NZ_BAAAZU010000001.1"/>
</dbReference>
<evidence type="ECO:0000259" key="6">
    <source>
        <dbReference type="SMART" id="SM00563"/>
    </source>
</evidence>
<proteinExistence type="predicted"/>
<gene>
    <name evidence="7" type="ORF">GCM10022229_00940</name>
</gene>
<organism evidence="7 8">
    <name type="scientific">Luteimonas lutimaris</name>
    <dbReference type="NCBI Taxonomy" id="698645"/>
    <lineage>
        <taxon>Bacteria</taxon>
        <taxon>Pseudomonadati</taxon>
        <taxon>Pseudomonadota</taxon>
        <taxon>Gammaproteobacteria</taxon>
        <taxon>Lysobacterales</taxon>
        <taxon>Lysobacteraceae</taxon>
        <taxon>Luteimonas</taxon>
    </lineage>
</organism>
<evidence type="ECO:0000256" key="2">
    <source>
        <dbReference type="ARBA" id="ARBA00022516"/>
    </source>
</evidence>
<comment type="caution">
    <text evidence="7">The sequence shown here is derived from an EMBL/GenBank/DDBJ whole genome shotgun (WGS) entry which is preliminary data.</text>
</comment>